<sequence length="111" mass="11663">MRGVVKYALGRGNMEVQDMPEPDLKPGHVKIEVEAAGICGTDLHIYLSEYPSNPPVIVGHEVSGTVVDLDGADDIAIGDAVTAIPTTVVCGECRYCQAGDLSLCAHRLSIG</sequence>
<dbReference type="InterPro" id="IPR050129">
    <property type="entry name" value="Zn_alcohol_dh"/>
</dbReference>
<dbReference type="EMBL" id="UINC01052372">
    <property type="protein sequence ID" value="SVB67628.1"/>
    <property type="molecule type" value="Genomic_DNA"/>
</dbReference>
<organism evidence="3">
    <name type="scientific">marine metagenome</name>
    <dbReference type="NCBI Taxonomy" id="408172"/>
    <lineage>
        <taxon>unclassified sequences</taxon>
        <taxon>metagenomes</taxon>
        <taxon>ecological metagenomes</taxon>
    </lineage>
</organism>
<reference evidence="3" key="1">
    <citation type="submission" date="2018-05" db="EMBL/GenBank/DDBJ databases">
        <authorList>
            <person name="Lanie J.A."/>
            <person name="Ng W.-L."/>
            <person name="Kazmierczak K.M."/>
            <person name="Andrzejewski T.M."/>
            <person name="Davidsen T.M."/>
            <person name="Wayne K.J."/>
            <person name="Tettelin H."/>
            <person name="Glass J.I."/>
            <person name="Rusch D."/>
            <person name="Podicherti R."/>
            <person name="Tsui H.-C.T."/>
            <person name="Winkler M.E."/>
        </authorList>
    </citation>
    <scope>NUCLEOTIDE SEQUENCE</scope>
</reference>
<dbReference type="Pfam" id="PF08240">
    <property type="entry name" value="ADH_N"/>
    <property type="match status" value="1"/>
</dbReference>
<evidence type="ECO:0000256" key="1">
    <source>
        <dbReference type="ARBA" id="ARBA00023002"/>
    </source>
</evidence>
<dbReference type="InterPro" id="IPR011032">
    <property type="entry name" value="GroES-like_sf"/>
</dbReference>
<name>A0A382FX58_9ZZZZ</name>
<dbReference type="InterPro" id="IPR013154">
    <property type="entry name" value="ADH-like_N"/>
</dbReference>
<gene>
    <name evidence="3" type="ORF">METZ01_LOCUS220482</name>
</gene>
<dbReference type="GO" id="GO:0016491">
    <property type="term" value="F:oxidoreductase activity"/>
    <property type="evidence" value="ECO:0007669"/>
    <property type="project" value="UniProtKB-KW"/>
</dbReference>
<evidence type="ECO:0000313" key="3">
    <source>
        <dbReference type="EMBL" id="SVB67628.1"/>
    </source>
</evidence>
<accession>A0A382FX58</accession>
<dbReference type="AlphaFoldDB" id="A0A382FX58"/>
<feature type="non-terminal residue" evidence="3">
    <location>
        <position position="111"/>
    </location>
</feature>
<proteinExistence type="predicted"/>
<dbReference type="SUPFAM" id="SSF50129">
    <property type="entry name" value="GroES-like"/>
    <property type="match status" value="1"/>
</dbReference>
<protein>
    <recommendedName>
        <fullName evidence="2">Alcohol dehydrogenase-like N-terminal domain-containing protein</fullName>
    </recommendedName>
</protein>
<evidence type="ECO:0000259" key="2">
    <source>
        <dbReference type="Pfam" id="PF08240"/>
    </source>
</evidence>
<dbReference type="PANTHER" id="PTHR43401:SF2">
    <property type="entry name" value="L-THREONINE 3-DEHYDROGENASE"/>
    <property type="match status" value="1"/>
</dbReference>
<dbReference type="Gene3D" id="3.90.180.10">
    <property type="entry name" value="Medium-chain alcohol dehydrogenases, catalytic domain"/>
    <property type="match status" value="1"/>
</dbReference>
<feature type="domain" description="Alcohol dehydrogenase-like N-terminal" evidence="2">
    <location>
        <begin position="25"/>
        <end position="107"/>
    </location>
</feature>
<dbReference type="PANTHER" id="PTHR43401">
    <property type="entry name" value="L-THREONINE 3-DEHYDROGENASE"/>
    <property type="match status" value="1"/>
</dbReference>
<keyword evidence="1" id="KW-0560">Oxidoreductase</keyword>